<dbReference type="GO" id="GO:0016740">
    <property type="term" value="F:transferase activity"/>
    <property type="evidence" value="ECO:0007669"/>
    <property type="project" value="UniProtKB-KW"/>
</dbReference>
<keyword evidence="1" id="KW-0472">Membrane</keyword>
<feature type="transmembrane region" description="Helical" evidence="1">
    <location>
        <begin position="267"/>
        <end position="288"/>
    </location>
</feature>
<dbReference type="RefSeq" id="WP_057894409.1">
    <property type="nucleotide sequence ID" value="NZ_AYZQ01000002.1"/>
</dbReference>
<dbReference type="InterPro" id="IPR029044">
    <property type="entry name" value="Nucleotide-diphossugar_trans"/>
</dbReference>
<accession>A0A0R2AYW4</accession>
<feature type="transmembrane region" description="Helical" evidence="1">
    <location>
        <begin position="230"/>
        <end position="255"/>
    </location>
</feature>
<evidence type="ECO:0000256" key="1">
    <source>
        <dbReference type="SAM" id="Phobius"/>
    </source>
</evidence>
<comment type="caution">
    <text evidence="3">The sequence shown here is derived from an EMBL/GenBank/DDBJ whole genome shotgun (WGS) entry which is preliminary data.</text>
</comment>
<keyword evidence="3" id="KW-0808">Transferase</keyword>
<dbReference type="PANTHER" id="PTHR48090">
    <property type="entry name" value="UNDECAPRENYL-PHOSPHATE 4-DEOXY-4-FORMAMIDO-L-ARABINOSE TRANSFERASE-RELATED"/>
    <property type="match status" value="1"/>
</dbReference>
<dbReference type="InterPro" id="IPR001173">
    <property type="entry name" value="Glyco_trans_2-like"/>
</dbReference>
<dbReference type="GO" id="GO:0005886">
    <property type="term" value="C:plasma membrane"/>
    <property type="evidence" value="ECO:0007669"/>
    <property type="project" value="TreeGrafter"/>
</dbReference>
<evidence type="ECO:0000259" key="2">
    <source>
        <dbReference type="Pfam" id="PF00535"/>
    </source>
</evidence>
<dbReference type="PANTHER" id="PTHR48090:SF8">
    <property type="entry name" value="GLYCOSYLTRANSFERASE CSBB-RELATED"/>
    <property type="match status" value="1"/>
</dbReference>
<dbReference type="STRING" id="1423727.FC34_GL001127"/>
<dbReference type="Proteomes" id="UP000051672">
    <property type="component" value="Unassembled WGS sequence"/>
</dbReference>
<reference evidence="3 4" key="1">
    <citation type="journal article" date="2015" name="Genome Announc.">
        <title>Expanding the biotechnology potential of lactobacilli through comparative genomics of 213 strains and associated genera.</title>
        <authorList>
            <person name="Sun Z."/>
            <person name="Harris H.M."/>
            <person name="McCann A."/>
            <person name="Guo C."/>
            <person name="Argimon S."/>
            <person name="Zhang W."/>
            <person name="Yang X."/>
            <person name="Jeffery I.B."/>
            <person name="Cooney J.C."/>
            <person name="Kagawa T.F."/>
            <person name="Liu W."/>
            <person name="Song Y."/>
            <person name="Salvetti E."/>
            <person name="Wrobel A."/>
            <person name="Rasinkangas P."/>
            <person name="Parkhill J."/>
            <person name="Rea M.C."/>
            <person name="O'Sullivan O."/>
            <person name="Ritari J."/>
            <person name="Douillard F.P."/>
            <person name="Paul Ross R."/>
            <person name="Yang R."/>
            <person name="Briner A.E."/>
            <person name="Felis G.E."/>
            <person name="de Vos W.M."/>
            <person name="Barrangou R."/>
            <person name="Klaenhammer T.R."/>
            <person name="Caufield P.W."/>
            <person name="Cui Y."/>
            <person name="Zhang H."/>
            <person name="O'Toole P.W."/>
        </authorList>
    </citation>
    <scope>NUCLEOTIDE SEQUENCE [LARGE SCALE GENOMIC DNA]</scope>
    <source>
        <strain evidence="3 4">DSM 23927</strain>
    </source>
</reference>
<evidence type="ECO:0000313" key="4">
    <source>
        <dbReference type="Proteomes" id="UP000051672"/>
    </source>
</evidence>
<dbReference type="Gene3D" id="3.90.550.10">
    <property type="entry name" value="Spore Coat Polysaccharide Biosynthesis Protein SpsA, Chain A"/>
    <property type="match status" value="1"/>
</dbReference>
<keyword evidence="1" id="KW-1133">Transmembrane helix</keyword>
<keyword evidence="4" id="KW-1185">Reference proteome</keyword>
<dbReference type="AlphaFoldDB" id="A0A0R2AYW4"/>
<dbReference type="CDD" id="cd04187">
    <property type="entry name" value="DPM1_like_bac"/>
    <property type="match status" value="1"/>
</dbReference>
<dbReference type="InterPro" id="IPR050256">
    <property type="entry name" value="Glycosyltransferase_2"/>
</dbReference>
<feature type="domain" description="Glycosyltransferase 2-like" evidence="2">
    <location>
        <begin position="6"/>
        <end position="161"/>
    </location>
</feature>
<protein>
    <submittedName>
        <fullName evidence="3">Glycosyl transferase, group 2</fullName>
    </submittedName>
</protein>
<dbReference type="PATRIC" id="fig|1423727.3.peg.1143"/>
<gene>
    <name evidence="3" type="ORF">FC34_GL001127</name>
</gene>
<evidence type="ECO:0000313" key="3">
    <source>
        <dbReference type="EMBL" id="KRM72143.1"/>
    </source>
</evidence>
<name>A0A0R2AYW4_9LACO</name>
<dbReference type="Pfam" id="PF00535">
    <property type="entry name" value="Glycos_transf_2"/>
    <property type="match status" value="1"/>
</dbReference>
<sequence>MKQVAIIIPSHNEAENVPLIYQAVQTAFADIDGYAPLFWYINDGSTDTTLSAVQTLQTTDPDVHYIDFSRSFGKEAGMYAGLSTAKADLYVIMDADLQDPPSMLPEMIQNIESGYEMVGAARVDRTGEPWLRSFFSNMFYKLINRISQTQIVPGARDFRVMTPKVVAAILDMSERNRFSKGIFGWVGFKTKYLPYANVERQHGETSWSFTSLFRYSIDGIIDFSDAPLTFVSWLGGISAVLSLFALIFIIIRAAIFGDPTAGWPSMVSIFLFIGGLQLLAIGVLGRYIGRIYLEVKHRPIYIAREIK</sequence>
<proteinExistence type="predicted"/>
<dbReference type="SUPFAM" id="SSF53448">
    <property type="entry name" value="Nucleotide-diphospho-sugar transferases"/>
    <property type="match status" value="1"/>
</dbReference>
<keyword evidence="1" id="KW-0812">Transmembrane</keyword>
<organism evidence="3 4">
    <name type="scientific">Lacticaseibacillus brantae DSM 23927</name>
    <dbReference type="NCBI Taxonomy" id="1423727"/>
    <lineage>
        <taxon>Bacteria</taxon>
        <taxon>Bacillati</taxon>
        <taxon>Bacillota</taxon>
        <taxon>Bacilli</taxon>
        <taxon>Lactobacillales</taxon>
        <taxon>Lactobacillaceae</taxon>
        <taxon>Lacticaseibacillus</taxon>
    </lineage>
</organism>
<dbReference type="EMBL" id="AYZQ01000002">
    <property type="protein sequence ID" value="KRM72143.1"/>
    <property type="molecule type" value="Genomic_DNA"/>
</dbReference>